<organism evidence="2 3">
    <name type="scientific">Trifolium medium</name>
    <dbReference type="NCBI Taxonomy" id="97028"/>
    <lineage>
        <taxon>Eukaryota</taxon>
        <taxon>Viridiplantae</taxon>
        <taxon>Streptophyta</taxon>
        <taxon>Embryophyta</taxon>
        <taxon>Tracheophyta</taxon>
        <taxon>Spermatophyta</taxon>
        <taxon>Magnoliopsida</taxon>
        <taxon>eudicotyledons</taxon>
        <taxon>Gunneridae</taxon>
        <taxon>Pentapetalae</taxon>
        <taxon>rosids</taxon>
        <taxon>fabids</taxon>
        <taxon>Fabales</taxon>
        <taxon>Fabaceae</taxon>
        <taxon>Papilionoideae</taxon>
        <taxon>50 kb inversion clade</taxon>
        <taxon>NPAAA clade</taxon>
        <taxon>Hologalegina</taxon>
        <taxon>IRL clade</taxon>
        <taxon>Trifolieae</taxon>
        <taxon>Trifolium</taxon>
    </lineage>
</organism>
<feature type="region of interest" description="Disordered" evidence="1">
    <location>
        <begin position="1"/>
        <end position="55"/>
    </location>
</feature>
<dbReference type="Proteomes" id="UP000265520">
    <property type="component" value="Unassembled WGS sequence"/>
</dbReference>
<proteinExistence type="predicted"/>
<sequence>CLDMEKASKDGDKGKRPTKVFASAMRQKAAENPPKKRARKRPAQDEAEETAQCSG</sequence>
<comment type="caution">
    <text evidence="2">The sequence shown here is derived from an EMBL/GenBank/DDBJ whole genome shotgun (WGS) entry which is preliminary data.</text>
</comment>
<name>A0A392UJ55_9FABA</name>
<feature type="compositionally biased region" description="Basic and acidic residues" evidence="1">
    <location>
        <begin position="1"/>
        <end position="15"/>
    </location>
</feature>
<protein>
    <submittedName>
        <fullName evidence="2">Uncharacterized protein</fullName>
    </submittedName>
</protein>
<reference evidence="2 3" key="1">
    <citation type="journal article" date="2018" name="Front. Plant Sci.">
        <title>Red Clover (Trifolium pratense) and Zigzag Clover (T. medium) - A Picture of Genomic Similarities and Differences.</title>
        <authorList>
            <person name="Dluhosova J."/>
            <person name="Istvanek J."/>
            <person name="Nedelnik J."/>
            <person name="Repkova J."/>
        </authorList>
    </citation>
    <scope>NUCLEOTIDE SEQUENCE [LARGE SCALE GENOMIC DNA]</scope>
    <source>
        <strain evidence="3">cv. 10/8</strain>
        <tissue evidence="2">Leaf</tissue>
    </source>
</reference>
<evidence type="ECO:0000256" key="1">
    <source>
        <dbReference type="SAM" id="MobiDB-lite"/>
    </source>
</evidence>
<dbReference type="AlphaFoldDB" id="A0A392UJ55"/>
<evidence type="ECO:0000313" key="3">
    <source>
        <dbReference type="Proteomes" id="UP000265520"/>
    </source>
</evidence>
<feature type="non-terminal residue" evidence="2">
    <location>
        <position position="1"/>
    </location>
</feature>
<dbReference type="EMBL" id="LXQA010803932">
    <property type="protein sequence ID" value="MCI71785.1"/>
    <property type="molecule type" value="Genomic_DNA"/>
</dbReference>
<keyword evidence="3" id="KW-1185">Reference proteome</keyword>
<accession>A0A392UJ55</accession>
<evidence type="ECO:0000313" key="2">
    <source>
        <dbReference type="EMBL" id="MCI71785.1"/>
    </source>
</evidence>